<comment type="caution">
    <text evidence="2">The sequence shown here is derived from an EMBL/GenBank/DDBJ whole genome shotgun (WGS) entry which is preliminary data.</text>
</comment>
<name>A0ABU9SET4_9BURK</name>
<protein>
    <submittedName>
        <fullName evidence="2">Beta-hexosaminidase</fullName>
    </submittedName>
</protein>
<dbReference type="RefSeq" id="WP_406952848.1">
    <property type="nucleotide sequence ID" value="NZ_JAYMRW010000008.1"/>
</dbReference>
<feature type="region of interest" description="Disordered" evidence="1">
    <location>
        <begin position="97"/>
        <end position="117"/>
    </location>
</feature>
<proteinExistence type="predicted"/>
<evidence type="ECO:0000313" key="2">
    <source>
        <dbReference type="EMBL" id="MEM5449876.1"/>
    </source>
</evidence>
<accession>A0ABU9SET4</accession>
<organism evidence="2 3">
    <name type="scientific">Paraburkholderia guartelaensis</name>
    <dbReference type="NCBI Taxonomy" id="2546446"/>
    <lineage>
        <taxon>Bacteria</taxon>
        <taxon>Pseudomonadati</taxon>
        <taxon>Pseudomonadota</taxon>
        <taxon>Betaproteobacteria</taxon>
        <taxon>Burkholderiales</taxon>
        <taxon>Burkholderiaceae</taxon>
        <taxon>Paraburkholderia</taxon>
    </lineage>
</organism>
<dbReference type="Proteomes" id="UP001390669">
    <property type="component" value="Unassembled WGS sequence"/>
</dbReference>
<reference evidence="2 3" key="1">
    <citation type="submission" date="2024-01" db="EMBL/GenBank/DDBJ databases">
        <title>The diversity of rhizobia nodulating Mimosa spp. in eleven states of Brazil covering several biomes is determined by host plant, location, and edaphic factors.</title>
        <authorList>
            <person name="Rouws L."/>
            <person name="Barauna A."/>
            <person name="Beukes C."/>
            <person name="De Faria S.M."/>
            <person name="Gross E."/>
            <person name="Dos Reis Junior F.B."/>
            <person name="Simon M."/>
            <person name="Maluk M."/>
            <person name="Odee D.W."/>
            <person name="Kenicer G."/>
            <person name="Young J.P.W."/>
            <person name="Reis V.M."/>
            <person name="Zilli J."/>
            <person name="James E.K."/>
        </authorList>
    </citation>
    <scope>NUCLEOTIDE SEQUENCE [LARGE SCALE GENOMIC DNA]</scope>
    <source>
        <strain evidence="2 3">JPY164</strain>
    </source>
</reference>
<keyword evidence="3" id="KW-1185">Reference proteome</keyword>
<evidence type="ECO:0000313" key="3">
    <source>
        <dbReference type="Proteomes" id="UP001390669"/>
    </source>
</evidence>
<dbReference type="EMBL" id="JAYMRW010000008">
    <property type="protein sequence ID" value="MEM5449876.1"/>
    <property type="molecule type" value="Genomic_DNA"/>
</dbReference>
<gene>
    <name evidence="2" type="ORF">VSR33_20575</name>
</gene>
<sequence length="117" mass="12963">MPRIKLSTAPDTQQSRRDTLGLRSVVFYDPMAPRPTTPVMVGQYVVARRPLLDSIYTLYMILDGKTVLSTQISYPSEGDCASAVLAHRRKQAVSMAESTVAKAKKRHTKLAREEVAA</sequence>
<evidence type="ECO:0000256" key="1">
    <source>
        <dbReference type="SAM" id="MobiDB-lite"/>
    </source>
</evidence>